<organism evidence="1 2">
    <name type="scientific">Vespula squamosa</name>
    <name type="common">Southern yellow jacket</name>
    <name type="synonym">Wasp</name>
    <dbReference type="NCBI Taxonomy" id="30214"/>
    <lineage>
        <taxon>Eukaryota</taxon>
        <taxon>Metazoa</taxon>
        <taxon>Ecdysozoa</taxon>
        <taxon>Arthropoda</taxon>
        <taxon>Hexapoda</taxon>
        <taxon>Insecta</taxon>
        <taxon>Pterygota</taxon>
        <taxon>Neoptera</taxon>
        <taxon>Endopterygota</taxon>
        <taxon>Hymenoptera</taxon>
        <taxon>Apocrita</taxon>
        <taxon>Aculeata</taxon>
        <taxon>Vespoidea</taxon>
        <taxon>Vespidae</taxon>
        <taxon>Vespinae</taxon>
        <taxon>Vespula</taxon>
    </lineage>
</organism>
<proteinExistence type="predicted"/>
<sequence>MRMVKRKIHRLEANGKKKPVQCTRSDSNFENIYNVKKPLTCKCLFIRLPVQFVKTIIFNTRNENI</sequence>
<keyword evidence="2" id="KW-1185">Reference proteome</keyword>
<reference evidence="1 2" key="1">
    <citation type="journal article" date="2024" name="Ann. Entomol. Soc. Am.">
        <title>Genomic analyses of the southern and eastern yellowjacket wasps (Hymenoptera: Vespidae) reveal evolutionary signatures of social life.</title>
        <authorList>
            <person name="Catto M.A."/>
            <person name="Caine P.B."/>
            <person name="Orr S.E."/>
            <person name="Hunt B.G."/>
            <person name="Goodisman M.A.D."/>
        </authorList>
    </citation>
    <scope>NUCLEOTIDE SEQUENCE [LARGE SCALE GENOMIC DNA]</scope>
    <source>
        <strain evidence="1">233</strain>
        <tissue evidence="1">Head and thorax</tissue>
    </source>
</reference>
<dbReference type="Proteomes" id="UP001607302">
    <property type="component" value="Unassembled WGS sequence"/>
</dbReference>
<accession>A0ABD2BN07</accession>
<dbReference type="EMBL" id="JAUDFV010000074">
    <property type="protein sequence ID" value="KAL2734137.1"/>
    <property type="molecule type" value="Genomic_DNA"/>
</dbReference>
<dbReference type="AlphaFoldDB" id="A0ABD2BN07"/>
<evidence type="ECO:0000313" key="1">
    <source>
        <dbReference type="EMBL" id="KAL2734137.1"/>
    </source>
</evidence>
<evidence type="ECO:0000313" key="2">
    <source>
        <dbReference type="Proteomes" id="UP001607302"/>
    </source>
</evidence>
<gene>
    <name evidence="1" type="ORF">V1478_003835</name>
</gene>
<comment type="caution">
    <text evidence="1">The sequence shown here is derived from an EMBL/GenBank/DDBJ whole genome shotgun (WGS) entry which is preliminary data.</text>
</comment>
<protein>
    <submittedName>
        <fullName evidence="1">Uncharacterized protein</fullName>
    </submittedName>
</protein>
<name>A0ABD2BN07_VESSQ</name>